<dbReference type="GO" id="GO:0003676">
    <property type="term" value="F:nucleic acid binding"/>
    <property type="evidence" value="ECO:0007669"/>
    <property type="project" value="InterPro"/>
</dbReference>
<dbReference type="AlphaFoldDB" id="A0AAE0DTP7"/>
<feature type="compositionally biased region" description="Basic and acidic residues" evidence="1">
    <location>
        <begin position="73"/>
        <end position="84"/>
    </location>
</feature>
<name>A0AAE0DTP7_9ROSI</name>
<dbReference type="InterPro" id="IPR036875">
    <property type="entry name" value="Znf_CCHC_sf"/>
</dbReference>
<dbReference type="GO" id="GO:0008270">
    <property type="term" value="F:zinc ion binding"/>
    <property type="evidence" value="ECO:0007669"/>
    <property type="project" value="InterPro"/>
</dbReference>
<feature type="region of interest" description="Disordered" evidence="1">
    <location>
        <begin position="58"/>
        <end position="139"/>
    </location>
</feature>
<feature type="compositionally biased region" description="Polar residues" evidence="1">
    <location>
        <begin position="115"/>
        <end position="139"/>
    </location>
</feature>
<reference evidence="2" key="1">
    <citation type="journal article" date="2023" name="Plant J.">
        <title>Genome sequences and population genomics provide insights into the demographic history, inbreeding, and mutation load of two 'living fossil' tree species of Dipteronia.</title>
        <authorList>
            <person name="Feng Y."/>
            <person name="Comes H.P."/>
            <person name="Chen J."/>
            <person name="Zhu S."/>
            <person name="Lu R."/>
            <person name="Zhang X."/>
            <person name="Li P."/>
            <person name="Qiu J."/>
            <person name="Olsen K.M."/>
            <person name="Qiu Y."/>
        </authorList>
    </citation>
    <scope>NUCLEOTIDE SEQUENCE</scope>
    <source>
        <strain evidence="2">NBL</strain>
    </source>
</reference>
<evidence type="ECO:0000313" key="3">
    <source>
        <dbReference type="Proteomes" id="UP001281410"/>
    </source>
</evidence>
<evidence type="ECO:0000256" key="1">
    <source>
        <dbReference type="SAM" id="MobiDB-lite"/>
    </source>
</evidence>
<protein>
    <recommendedName>
        <fullName evidence="4">SWIM-type domain-containing protein</fullName>
    </recommendedName>
</protein>
<accession>A0AAE0DTP7</accession>
<organism evidence="2 3">
    <name type="scientific">Dipteronia sinensis</name>
    <dbReference type="NCBI Taxonomy" id="43782"/>
    <lineage>
        <taxon>Eukaryota</taxon>
        <taxon>Viridiplantae</taxon>
        <taxon>Streptophyta</taxon>
        <taxon>Embryophyta</taxon>
        <taxon>Tracheophyta</taxon>
        <taxon>Spermatophyta</taxon>
        <taxon>Magnoliopsida</taxon>
        <taxon>eudicotyledons</taxon>
        <taxon>Gunneridae</taxon>
        <taxon>Pentapetalae</taxon>
        <taxon>rosids</taxon>
        <taxon>malvids</taxon>
        <taxon>Sapindales</taxon>
        <taxon>Sapindaceae</taxon>
        <taxon>Hippocastanoideae</taxon>
        <taxon>Acereae</taxon>
        <taxon>Dipteronia</taxon>
    </lineage>
</organism>
<sequence>MLTIISAGEMEYEVLGPDGSYAVKLRQYSCSCGSWQGMIHPIPQQKMWPEMEMEKLLPPHFQTQPGRPKLQRKREPDEKAKGGRSETVVCTSCQKPGHNKRTCKCPNFSPRRTRSQTSLNHQLQPPLLSNQPRLNLDLS</sequence>
<evidence type="ECO:0008006" key="4">
    <source>
        <dbReference type="Google" id="ProtNLM"/>
    </source>
</evidence>
<dbReference type="Proteomes" id="UP001281410">
    <property type="component" value="Unassembled WGS sequence"/>
</dbReference>
<keyword evidence="3" id="KW-1185">Reference proteome</keyword>
<comment type="caution">
    <text evidence="2">The sequence shown here is derived from an EMBL/GenBank/DDBJ whole genome shotgun (WGS) entry which is preliminary data.</text>
</comment>
<evidence type="ECO:0000313" key="2">
    <source>
        <dbReference type="EMBL" id="KAK3188303.1"/>
    </source>
</evidence>
<gene>
    <name evidence="2" type="ORF">Dsin_027864</name>
</gene>
<dbReference type="SUPFAM" id="SSF57756">
    <property type="entry name" value="Retrovirus zinc finger-like domains"/>
    <property type="match status" value="1"/>
</dbReference>
<dbReference type="EMBL" id="JANJYJ010000009">
    <property type="protein sequence ID" value="KAK3188303.1"/>
    <property type="molecule type" value="Genomic_DNA"/>
</dbReference>
<proteinExistence type="predicted"/>